<keyword evidence="3" id="KW-1185">Reference proteome</keyword>
<dbReference type="AlphaFoldDB" id="A0A6H2EN70"/>
<evidence type="ECO:0000256" key="1">
    <source>
        <dbReference type="SAM" id="MobiDB-lite"/>
    </source>
</evidence>
<protein>
    <recommendedName>
        <fullName evidence="4">Helix-turn-helix domain-containing protein</fullName>
    </recommendedName>
</protein>
<accession>A0A6H2EN70</accession>
<name>A0A6H2EN70_9ACTO</name>
<organism evidence="2 3">
    <name type="scientific">Arcanobacterium buesumense</name>
    <dbReference type="NCBI Taxonomy" id="2722751"/>
    <lineage>
        <taxon>Bacteria</taxon>
        <taxon>Bacillati</taxon>
        <taxon>Actinomycetota</taxon>
        <taxon>Actinomycetes</taxon>
        <taxon>Actinomycetales</taxon>
        <taxon>Actinomycetaceae</taxon>
        <taxon>Arcanobacterium</taxon>
    </lineage>
</organism>
<feature type="region of interest" description="Disordered" evidence="1">
    <location>
        <begin position="269"/>
        <end position="296"/>
    </location>
</feature>
<dbReference type="Proteomes" id="UP000502298">
    <property type="component" value="Chromosome"/>
</dbReference>
<evidence type="ECO:0000313" key="3">
    <source>
        <dbReference type="Proteomes" id="UP000502298"/>
    </source>
</evidence>
<sequence length="325" mass="35429">MAGGDFFVVRRGATAVPNTLVHNKELSYAALGLIVLCLSLPPGAKVGYRELAGRGLGQKATRAALKELEALNYRFRFQHRRDGQIRELTIISDVPLTPAEAFEDAEKMMIGLGFTTSEIVSCPSHPDFAIPGRELKQTVLTSQISKERSFRRASSTPAPDSDSEVVEVKEPKKAHPLPSEEVAVPVKGGKLANWKVINAAIPPEQRRGLMGKAAMRVSDLLDALLDSGWSVLKIRGRLADNPLPPNVVNPPGLLISRLKDLCEVPIGFPVEADRSTRSDSPPPPPDISPEERQAVVQSIKKWKEASTIFNPANNLQSKKRSEGKD</sequence>
<feature type="region of interest" description="Disordered" evidence="1">
    <location>
        <begin position="146"/>
        <end position="179"/>
    </location>
</feature>
<dbReference type="KEGG" id="arca:HC352_08390"/>
<evidence type="ECO:0008006" key="4">
    <source>
        <dbReference type="Google" id="ProtNLM"/>
    </source>
</evidence>
<gene>
    <name evidence="2" type="ORF">HC352_08390</name>
</gene>
<proteinExistence type="predicted"/>
<evidence type="ECO:0000313" key="2">
    <source>
        <dbReference type="EMBL" id="QJC22519.1"/>
    </source>
</evidence>
<dbReference type="EMBL" id="CP050804">
    <property type="protein sequence ID" value="QJC22519.1"/>
    <property type="molecule type" value="Genomic_DNA"/>
</dbReference>
<reference evidence="2 3" key="1">
    <citation type="submission" date="2020-03" db="EMBL/GenBank/DDBJ databases">
        <title>Complete genome of Arcanobacterium buesumensis sp. nov. strain 2701.</title>
        <authorList>
            <person name="Borowiak M."/>
            <person name="Alssahen M."/>
            <person name="Laemmler C."/>
            <person name="Malorny B."/>
            <person name="Hassan A."/>
            <person name="Prenger-Berninghoff E."/>
            <person name="Ploetz M."/>
            <person name="Abdulmawjood A."/>
        </authorList>
    </citation>
    <scope>NUCLEOTIDE SEQUENCE [LARGE SCALE GENOMIC DNA]</scope>
    <source>
        <strain evidence="2 3">2701</strain>
    </source>
</reference>
<dbReference type="RefSeq" id="WP_168918441.1">
    <property type="nucleotide sequence ID" value="NZ_CP050804.1"/>
</dbReference>